<evidence type="ECO:0000313" key="2">
    <source>
        <dbReference type="EMBL" id="AGB03292.1"/>
    </source>
</evidence>
<dbReference type="KEGG" id="mfo:Metfor_2287"/>
<dbReference type="InterPro" id="IPR011990">
    <property type="entry name" value="TPR-like_helical_dom_sf"/>
</dbReference>
<dbReference type="Pfam" id="PF13424">
    <property type="entry name" value="TPR_12"/>
    <property type="match status" value="1"/>
</dbReference>
<dbReference type="SUPFAM" id="SSF48452">
    <property type="entry name" value="TPR-like"/>
    <property type="match status" value="1"/>
</dbReference>
<dbReference type="PROSITE" id="PS50293">
    <property type="entry name" value="TPR_REGION"/>
    <property type="match status" value="1"/>
</dbReference>
<sequence>MEWIYAKGIPIEAQYLYRKALDYSQRGRDDEALKYLRQSVIIAPGYAKAFFEMGNCCARLGRFDEAREKYERATHIDPRVPAHA</sequence>
<protein>
    <submittedName>
        <fullName evidence="2">Tetratricopeptide repeat protein</fullName>
    </submittedName>
</protein>
<dbReference type="Gene3D" id="1.25.40.10">
    <property type="entry name" value="Tetratricopeptide repeat domain"/>
    <property type="match status" value="1"/>
</dbReference>
<accession>L0HEZ1</accession>
<dbReference type="eggNOG" id="arCOG03032">
    <property type="taxonomic scope" value="Archaea"/>
</dbReference>
<dbReference type="SMART" id="SM00028">
    <property type="entry name" value="TPR"/>
    <property type="match status" value="2"/>
</dbReference>
<reference evidence="2 3" key="2">
    <citation type="journal article" date="2014" name="Genome Announc.">
        <title>Complete Genome Sequence of Methanoregula formicica SMSPT, a Mesophilic Hydrogenotrophic Methanogen Isolated from a Methanogenic Upflow Anaerobic Sludge Blanket Reactor.</title>
        <authorList>
            <person name="Yamamoto K."/>
            <person name="Tamaki H."/>
            <person name="Cadillo-Quiroz H."/>
            <person name="Imachi H."/>
            <person name="Kyrpides N."/>
            <person name="Woyke T."/>
            <person name="Goodwin L."/>
            <person name="Zinder S.H."/>
            <person name="Kamagata Y."/>
            <person name="Liu W.T."/>
        </authorList>
    </citation>
    <scope>NUCLEOTIDE SEQUENCE [LARGE SCALE GENOMIC DNA]</scope>
    <source>
        <strain evidence="3">DSM 22288 / NBRC 105244 / SMSP</strain>
    </source>
</reference>
<dbReference type="RefSeq" id="WP_015286255.1">
    <property type="nucleotide sequence ID" value="NC_019943.1"/>
</dbReference>
<dbReference type="PROSITE" id="PS50005">
    <property type="entry name" value="TPR"/>
    <property type="match status" value="1"/>
</dbReference>
<dbReference type="InParanoid" id="L0HEZ1"/>
<name>L0HEZ1_METFS</name>
<dbReference type="Proteomes" id="UP000010824">
    <property type="component" value="Chromosome"/>
</dbReference>
<dbReference type="AlphaFoldDB" id="L0HEZ1"/>
<dbReference type="HOGENOM" id="CLU_2519750_0_0_2"/>
<proteinExistence type="predicted"/>
<dbReference type="EMBL" id="CP003167">
    <property type="protein sequence ID" value="AGB03292.1"/>
    <property type="molecule type" value="Genomic_DNA"/>
</dbReference>
<keyword evidence="3" id="KW-1185">Reference proteome</keyword>
<dbReference type="InterPro" id="IPR019734">
    <property type="entry name" value="TPR_rpt"/>
</dbReference>
<keyword evidence="1" id="KW-0802">TPR repeat</keyword>
<organism evidence="2 3">
    <name type="scientific">Methanoregula formicica (strain DSM 22288 / NBRC 105244 / SMSP)</name>
    <dbReference type="NCBI Taxonomy" id="593750"/>
    <lineage>
        <taxon>Archaea</taxon>
        <taxon>Methanobacteriati</taxon>
        <taxon>Methanobacteriota</taxon>
        <taxon>Stenosarchaea group</taxon>
        <taxon>Methanomicrobia</taxon>
        <taxon>Methanomicrobiales</taxon>
        <taxon>Methanoregulaceae</taxon>
        <taxon>Methanoregula</taxon>
    </lineage>
</organism>
<evidence type="ECO:0000313" key="3">
    <source>
        <dbReference type="Proteomes" id="UP000010824"/>
    </source>
</evidence>
<evidence type="ECO:0000256" key="1">
    <source>
        <dbReference type="PROSITE-ProRule" id="PRU00339"/>
    </source>
</evidence>
<dbReference type="OrthoDB" id="115601at2157"/>
<dbReference type="STRING" id="593750.Metfor_2287"/>
<reference evidence="3" key="1">
    <citation type="submission" date="2011-12" db="EMBL/GenBank/DDBJ databases">
        <title>Complete sequence of Methanoregula formicicum SMSP.</title>
        <authorList>
            <person name="Lucas S."/>
            <person name="Han J."/>
            <person name="Lapidus A."/>
            <person name="Cheng J.-F."/>
            <person name="Goodwin L."/>
            <person name="Pitluck S."/>
            <person name="Peters L."/>
            <person name="Ovchinnikova G."/>
            <person name="Teshima H."/>
            <person name="Detter J.C."/>
            <person name="Han C."/>
            <person name="Tapia R."/>
            <person name="Land M."/>
            <person name="Hauser L."/>
            <person name="Kyrpides N."/>
            <person name="Ivanova N."/>
            <person name="Pagani I."/>
            <person name="Imachi H."/>
            <person name="Tamaki H."/>
            <person name="Sekiguchi Y."/>
            <person name="Kamagata Y."/>
            <person name="Cadillo-Quiroz H."/>
            <person name="Zinder S."/>
            <person name="Liu W.-T."/>
            <person name="Woyke T."/>
        </authorList>
    </citation>
    <scope>NUCLEOTIDE SEQUENCE [LARGE SCALE GENOMIC DNA]</scope>
    <source>
        <strain evidence="3">DSM 22288 / NBRC 105244 / SMSP</strain>
    </source>
</reference>
<feature type="repeat" description="TPR" evidence="1">
    <location>
        <begin position="47"/>
        <end position="80"/>
    </location>
</feature>
<gene>
    <name evidence="2" type="ordered locus">Metfor_2287</name>
</gene>
<dbReference type="GeneID" id="14309679"/>